<dbReference type="EMBL" id="JACHJG010000008">
    <property type="protein sequence ID" value="MBB4887950.1"/>
    <property type="molecule type" value="Genomic_DNA"/>
</dbReference>
<organism evidence="2 3">
    <name type="scientific">Streptomyces netropsis</name>
    <name type="common">Streptoverticillium netropsis</name>
    <dbReference type="NCBI Taxonomy" id="55404"/>
    <lineage>
        <taxon>Bacteria</taxon>
        <taxon>Bacillati</taxon>
        <taxon>Actinomycetota</taxon>
        <taxon>Actinomycetes</taxon>
        <taxon>Kitasatosporales</taxon>
        <taxon>Streptomycetaceae</taxon>
        <taxon>Streptomyces</taxon>
    </lineage>
</organism>
<gene>
    <name evidence="2" type="ORF">FHS38_004018</name>
</gene>
<proteinExistence type="predicted"/>
<reference evidence="2 3" key="1">
    <citation type="submission" date="2020-08" db="EMBL/GenBank/DDBJ databases">
        <title>Genomic Encyclopedia of Type Strains, Phase III (KMG-III): the genomes of soil and plant-associated and newly described type strains.</title>
        <authorList>
            <person name="Whitman W."/>
        </authorList>
    </citation>
    <scope>NUCLEOTIDE SEQUENCE [LARGE SCALE GENOMIC DNA]</scope>
    <source>
        <strain evidence="2 3">CECT 3265</strain>
    </source>
</reference>
<comment type="caution">
    <text evidence="2">The sequence shown here is derived from an EMBL/GenBank/DDBJ whole genome shotgun (WGS) entry which is preliminary data.</text>
</comment>
<sequence length="90" mass="9537">MGVVRLPTANHPGDKRVWAVMTCIDDGQVAEPGMVILDVTTHDEATAHVVMSALERSWATSGVGPVRREPGESGGKARIYADLRGPGTRA</sequence>
<evidence type="ECO:0000256" key="1">
    <source>
        <dbReference type="SAM" id="MobiDB-lite"/>
    </source>
</evidence>
<dbReference type="RefSeq" id="WP_229822652.1">
    <property type="nucleotide sequence ID" value="NZ_BMRW01000008.1"/>
</dbReference>
<name>A0A7W7LD12_STRNE</name>
<dbReference type="InterPro" id="IPR045775">
    <property type="entry name" value="DUF6207"/>
</dbReference>
<protein>
    <submittedName>
        <fullName evidence="2">Uncharacterized protein</fullName>
    </submittedName>
</protein>
<feature type="region of interest" description="Disordered" evidence="1">
    <location>
        <begin position="61"/>
        <end position="90"/>
    </location>
</feature>
<accession>A0A7W7LD12</accession>
<dbReference type="Proteomes" id="UP000556436">
    <property type="component" value="Unassembled WGS sequence"/>
</dbReference>
<dbReference type="AlphaFoldDB" id="A0A7W7LD12"/>
<evidence type="ECO:0000313" key="2">
    <source>
        <dbReference type="EMBL" id="MBB4887950.1"/>
    </source>
</evidence>
<dbReference type="Pfam" id="PF19711">
    <property type="entry name" value="DUF6207"/>
    <property type="match status" value="1"/>
</dbReference>
<keyword evidence="3" id="KW-1185">Reference proteome</keyword>
<evidence type="ECO:0000313" key="3">
    <source>
        <dbReference type="Proteomes" id="UP000556436"/>
    </source>
</evidence>